<dbReference type="EMBL" id="VSSQ01016284">
    <property type="protein sequence ID" value="MPM57465.1"/>
    <property type="molecule type" value="Genomic_DNA"/>
</dbReference>
<evidence type="ECO:0000313" key="1">
    <source>
        <dbReference type="EMBL" id="MPM57465.1"/>
    </source>
</evidence>
<name>A0A645AW42_9ZZZZ</name>
<sequence>MQLEQGLQVLTIVQHGAVYNAFSIFRKMLEVGVMCGNHPKGFIKVESFQRCFGNGTTYHRFSSCSELINQQQGFFLTVTDKELHVEQMRTIG</sequence>
<proteinExistence type="predicted"/>
<accession>A0A645AW42</accession>
<protein>
    <submittedName>
        <fullName evidence="1">Uncharacterized protein</fullName>
    </submittedName>
</protein>
<organism evidence="1">
    <name type="scientific">bioreactor metagenome</name>
    <dbReference type="NCBI Taxonomy" id="1076179"/>
    <lineage>
        <taxon>unclassified sequences</taxon>
        <taxon>metagenomes</taxon>
        <taxon>ecological metagenomes</taxon>
    </lineage>
</organism>
<dbReference type="AlphaFoldDB" id="A0A645AW42"/>
<comment type="caution">
    <text evidence="1">The sequence shown here is derived from an EMBL/GenBank/DDBJ whole genome shotgun (WGS) entry which is preliminary data.</text>
</comment>
<gene>
    <name evidence="1" type="ORF">SDC9_104287</name>
</gene>
<reference evidence="1" key="1">
    <citation type="submission" date="2019-08" db="EMBL/GenBank/DDBJ databases">
        <authorList>
            <person name="Kucharzyk K."/>
            <person name="Murdoch R.W."/>
            <person name="Higgins S."/>
            <person name="Loffler F."/>
        </authorList>
    </citation>
    <scope>NUCLEOTIDE SEQUENCE</scope>
</reference>